<dbReference type="SUPFAM" id="SSF140383">
    <property type="entry name" value="BSD domain-like"/>
    <property type="match status" value="1"/>
</dbReference>
<dbReference type="PANTHER" id="PTHR16019:SF5">
    <property type="entry name" value="BSD DOMAIN-CONTAINING PROTEIN 1"/>
    <property type="match status" value="1"/>
</dbReference>
<feature type="compositionally biased region" description="Low complexity" evidence="1">
    <location>
        <begin position="216"/>
        <end position="234"/>
    </location>
</feature>
<accession>A0A0G4E8A3</accession>
<dbReference type="AlphaFoldDB" id="A0A0G4E8A3"/>
<dbReference type="Proteomes" id="UP000041254">
    <property type="component" value="Unassembled WGS sequence"/>
</dbReference>
<keyword evidence="4" id="KW-1185">Reference proteome</keyword>
<evidence type="ECO:0000313" key="4">
    <source>
        <dbReference type="Proteomes" id="UP000041254"/>
    </source>
</evidence>
<dbReference type="InParanoid" id="A0A0G4E8A3"/>
<protein>
    <recommendedName>
        <fullName evidence="2">BSD domain-containing protein</fullName>
    </recommendedName>
</protein>
<dbReference type="GO" id="GO:0005737">
    <property type="term" value="C:cytoplasm"/>
    <property type="evidence" value="ECO:0007669"/>
    <property type="project" value="TreeGrafter"/>
</dbReference>
<gene>
    <name evidence="3" type="ORF">Vbra_10759</name>
</gene>
<evidence type="ECO:0000313" key="3">
    <source>
        <dbReference type="EMBL" id="CEL91599.1"/>
    </source>
</evidence>
<feature type="region of interest" description="Disordered" evidence="1">
    <location>
        <begin position="204"/>
        <end position="234"/>
    </location>
</feature>
<dbReference type="InterPro" id="IPR051494">
    <property type="entry name" value="BSD_domain-containing"/>
</dbReference>
<feature type="region of interest" description="Disordered" evidence="1">
    <location>
        <begin position="335"/>
        <end position="358"/>
    </location>
</feature>
<dbReference type="SMART" id="SM00751">
    <property type="entry name" value="BSD"/>
    <property type="match status" value="1"/>
</dbReference>
<feature type="compositionally biased region" description="Basic and acidic residues" evidence="1">
    <location>
        <begin position="349"/>
        <end position="358"/>
    </location>
</feature>
<proteinExistence type="predicted"/>
<feature type="compositionally biased region" description="Basic and acidic residues" evidence="1">
    <location>
        <begin position="249"/>
        <end position="258"/>
    </location>
</feature>
<sequence length="358" mass="38988">MIGLFSSLELDKKAAEMNLSSAFSQENLEKVKGRGLSFLTQVATTVKTGVERGIKEGKDIATDVAKDFKQGLANIDVSTPFKPGTALPRGSLPWGRFEEQYEVVVKDRVLQLTESHDVFMLSAPPSFAFQMKEHIGTAHEMLEEDPRLDRARFELVPKRIKEDQFWRNYFWRVEQVVEKVESELREMGIPHGGRRVTALQTTDSPLHRSEAPNPPSSSSQAAGAAASSSSSADADLMSQLRNALEEDDIVKGDKDATADRQGPSSSASDAAAPPSPAPAPAPPPPPPADQPPTKDVTKSDEDDDFKEFMGDDTEFLQANGPIDEANLKEFEAEWFGEKNNNAGGGATENQDKDGEGEA</sequence>
<dbReference type="EMBL" id="CDMY01000007">
    <property type="protein sequence ID" value="CEL91599.1"/>
    <property type="molecule type" value="Genomic_DNA"/>
</dbReference>
<evidence type="ECO:0000259" key="2">
    <source>
        <dbReference type="SMART" id="SM00751"/>
    </source>
</evidence>
<feature type="compositionally biased region" description="Pro residues" evidence="1">
    <location>
        <begin position="273"/>
        <end position="290"/>
    </location>
</feature>
<evidence type="ECO:0000256" key="1">
    <source>
        <dbReference type="SAM" id="MobiDB-lite"/>
    </source>
</evidence>
<dbReference type="OrthoDB" id="382589at2759"/>
<dbReference type="InterPro" id="IPR005607">
    <property type="entry name" value="BSD_dom"/>
</dbReference>
<feature type="compositionally biased region" description="Acidic residues" evidence="1">
    <location>
        <begin position="300"/>
        <end position="314"/>
    </location>
</feature>
<organism evidence="3 4">
    <name type="scientific">Vitrella brassicaformis (strain CCMP3155)</name>
    <dbReference type="NCBI Taxonomy" id="1169540"/>
    <lineage>
        <taxon>Eukaryota</taxon>
        <taxon>Sar</taxon>
        <taxon>Alveolata</taxon>
        <taxon>Colpodellida</taxon>
        <taxon>Vitrellaceae</taxon>
        <taxon>Vitrella</taxon>
    </lineage>
</organism>
<dbReference type="InterPro" id="IPR035925">
    <property type="entry name" value="BSD_dom_sf"/>
</dbReference>
<feature type="region of interest" description="Disordered" evidence="1">
    <location>
        <begin position="247"/>
        <end position="322"/>
    </location>
</feature>
<dbReference type="Pfam" id="PF03909">
    <property type="entry name" value="BSD"/>
    <property type="match status" value="1"/>
</dbReference>
<name>A0A0G4E8A3_VITBC</name>
<feature type="compositionally biased region" description="Low complexity" evidence="1">
    <location>
        <begin position="263"/>
        <end position="272"/>
    </location>
</feature>
<dbReference type="VEuPathDB" id="CryptoDB:Vbra_10759"/>
<reference evidence="3 4" key="1">
    <citation type="submission" date="2014-11" db="EMBL/GenBank/DDBJ databases">
        <authorList>
            <person name="Zhu J."/>
            <person name="Qi W."/>
            <person name="Song R."/>
        </authorList>
    </citation>
    <scope>NUCLEOTIDE SEQUENCE [LARGE SCALE GENOMIC DNA]</scope>
</reference>
<feature type="domain" description="BSD" evidence="2">
    <location>
        <begin position="125"/>
        <end position="177"/>
    </location>
</feature>
<dbReference type="PANTHER" id="PTHR16019">
    <property type="entry name" value="SYNAPSE-ASSOCIATED PROTEIN"/>
    <property type="match status" value="1"/>
</dbReference>
<dbReference type="Gene3D" id="1.10.3970.10">
    <property type="entry name" value="BSD domain"/>
    <property type="match status" value="1"/>
</dbReference>